<gene>
    <name evidence="10" type="ORF">MGG_17552</name>
</gene>
<feature type="domain" description="GH18" evidence="9">
    <location>
        <begin position="1"/>
        <end position="123"/>
    </location>
</feature>
<dbReference type="InParanoid" id="G4NF34"/>
<dbReference type="OrthoDB" id="76388at2759"/>
<dbReference type="EMBL" id="CM001235">
    <property type="protein sequence ID" value="EHA49553.1"/>
    <property type="molecule type" value="Genomic_DNA"/>
</dbReference>
<name>G4NF34_PYRO7</name>
<evidence type="ECO:0000256" key="3">
    <source>
        <dbReference type="ARBA" id="ARBA00012729"/>
    </source>
</evidence>
<evidence type="ECO:0000256" key="8">
    <source>
        <dbReference type="ARBA" id="ARBA00023326"/>
    </source>
</evidence>
<dbReference type="PANTHER" id="PTHR11177:SF317">
    <property type="entry name" value="CHITINASE 12-RELATED"/>
    <property type="match status" value="1"/>
</dbReference>
<dbReference type="GO" id="GO:0008843">
    <property type="term" value="F:endochitinase activity"/>
    <property type="evidence" value="ECO:0007669"/>
    <property type="project" value="UniProtKB-EC"/>
</dbReference>
<dbReference type="InterPro" id="IPR001223">
    <property type="entry name" value="Glyco_hydro18_cat"/>
</dbReference>
<dbReference type="RefSeq" id="XP_003719137.1">
    <property type="nucleotide sequence ID" value="XM_003719089.1"/>
</dbReference>
<dbReference type="Gene3D" id="3.10.50.10">
    <property type="match status" value="1"/>
</dbReference>
<evidence type="ECO:0000256" key="6">
    <source>
        <dbReference type="ARBA" id="ARBA00023277"/>
    </source>
</evidence>
<evidence type="ECO:0000256" key="5">
    <source>
        <dbReference type="ARBA" id="ARBA00023024"/>
    </source>
</evidence>
<dbReference type="PROSITE" id="PS51910">
    <property type="entry name" value="GH18_2"/>
    <property type="match status" value="1"/>
</dbReference>
<dbReference type="Gene3D" id="3.20.20.80">
    <property type="entry name" value="Glycosidases"/>
    <property type="match status" value="1"/>
</dbReference>
<comment type="catalytic activity">
    <reaction evidence="1">
        <text>Random endo-hydrolysis of N-acetyl-beta-D-glucosaminide (1-&gt;4)-beta-linkages in chitin and chitodextrins.</text>
        <dbReference type="EC" id="3.2.1.14"/>
    </reaction>
</comment>
<organism evidence="10 11">
    <name type="scientific">Pyricularia oryzae (strain 70-15 / ATCC MYA-4617 / FGSC 8958)</name>
    <name type="common">Rice blast fungus</name>
    <name type="synonym">Magnaporthe oryzae</name>
    <dbReference type="NCBI Taxonomy" id="242507"/>
    <lineage>
        <taxon>Eukaryota</taxon>
        <taxon>Fungi</taxon>
        <taxon>Dikarya</taxon>
        <taxon>Ascomycota</taxon>
        <taxon>Pezizomycotina</taxon>
        <taxon>Sordariomycetes</taxon>
        <taxon>Sordariomycetidae</taxon>
        <taxon>Magnaporthales</taxon>
        <taxon>Pyriculariaceae</taxon>
        <taxon>Pyricularia</taxon>
    </lineage>
</organism>
<dbReference type="VEuPathDB" id="FungiDB:MGG_17552"/>
<reference key="2">
    <citation type="submission" date="2011-05" db="EMBL/GenBank/DDBJ databases">
        <title>The Genome Sequence of Magnaporthe oryzae 70-15.</title>
        <authorList>
            <consortium name="The Broad Institute Genome Sequencing Platform"/>
            <person name="Ma L.-J."/>
            <person name="Dead R."/>
            <person name="Young S.K."/>
            <person name="Zeng Q."/>
            <person name="Gargeya S."/>
            <person name="Fitzgerald M."/>
            <person name="Haas B."/>
            <person name="Abouelleil A."/>
            <person name="Alvarado L."/>
            <person name="Arachchi H.M."/>
            <person name="Berlin A."/>
            <person name="Brown A."/>
            <person name="Chapman S.B."/>
            <person name="Chen Z."/>
            <person name="Dunbar C."/>
            <person name="Freedman E."/>
            <person name="Gearin G."/>
            <person name="Gellesch M."/>
            <person name="Goldberg J."/>
            <person name="Griggs A."/>
            <person name="Gujja S."/>
            <person name="Heiman D."/>
            <person name="Howarth C."/>
            <person name="Larson L."/>
            <person name="Lui A."/>
            <person name="MacDonald P.J.P."/>
            <person name="Mehta T."/>
            <person name="Montmayeur A."/>
            <person name="Murphy C."/>
            <person name="Neiman D."/>
            <person name="Pearson M."/>
            <person name="Priest M."/>
            <person name="Roberts A."/>
            <person name="Saif S."/>
            <person name="Shea T."/>
            <person name="Shenoy N."/>
            <person name="Sisk P."/>
            <person name="Stolte C."/>
            <person name="Sykes S."/>
            <person name="Yandava C."/>
            <person name="Wortman J."/>
            <person name="Nusbaum C."/>
            <person name="Birren B."/>
        </authorList>
    </citation>
    <scope>NUCLEOTIDE SEQUENCE</scope>
    <source>
        <strain>70-15</strain>
    </source>
</reference>
<comment type="similarity">
    <text evidence="2">Belongs to the glycosyl hydrolase 18 family. Chitinase class V subfamily.</text>
</comment>
<dbReference type="GO" id="GO:0006032">
    <property type="term" value="P:chitin catabolic process"/>
    <property type="evidence" value="ECO:0007669"/>
    <property type="project" value="UniProtKB-KW"/>
</dbReference>
<dbReference type="SUPFAM" id="SSF54556">
    <property type="entry name" value="Chitinase insertion domain"/>
    <property type="match status" value="1"/>
</dbReference>
<evidence type="ECO:0000256" key="2">
    <source>
        <dbReference type="ARBA" id="ARBA00008682"/>
    </source>
</evidence>
<keyword evidence="7" id="KW-0326">Glycosidase</keyword>
<dbReference type="Proteomes" id="UP000009058">
    <property type="component" value="Chromosome 5"/>
</dbReference>
<evidence type="ECO:0000256" key="4">
    <source>
        <dbReference type="ARBA" id="ARBA00022801"/>
    </source>
</evidence>
<dbReference type="PANTHER" id="PTHR11177">
    <property type="entry name" value="CHITINASE"/>
    <property type="match status" value="1"/>
</dbReference>
<dbReference type="STRING" id="242507.G4NF34"/>
<dbReference type="AlphaFoldDB" id="G4NF34"/>
<evidence type="ECO:0000313" key="11">
    <source>
        <dbReference type="Proteomes" id="UP000009058"/>
    </source>
</evidence>
<dbReference type="InterPro" id="IPR050314">
    <property type="entry name" value="Glycosyl_Hydrlase_18"/>
</dbReference>
<keyword evidence="8" id="KW-0624">Polysaccharide degradation</keyword>
<dbReference type="GO" id="GO:0008061">
    <property type="term" value="F:chitin binding"/>
    <property type="evidence" value="ECO:0007669"/>
    <property type="project" value="TreeGrafter"/>
</dbReference>
<dbReference type="InterPro" id="IPR017853">
    <property type="entry name" value="GH"/>
</dbReference>
<dbReference type="GO" id="GO:0000272">
    <property type="term" value="P:polysaccharide catabolic process"/>
    <property type="evidence" value="ECO:0007669"/>
    <property type="project" value="UniProtKB-KW"/>
</dbReference>
<reference evidence="10 11" key="1">
    <citation type="journal article" date="2005" name="Nature">
        <title>The genome sequence of the rice blast fungus Magnaporthe grisea.</title>
        <authorList>
            <person name="Dean R.A."/>
            <person name="Talbot N.J."/>
            <person name="Ebbole D.J."/>
            <person name="Farman M.L."/>
            <person name="Mitchell T.K."/>
            <person name="Orbach M.J."/>
            <person name="Thon M."/>
            <person name="Kulkarni R."/>
            <person name="Xu J.R."/>
            <person name="Pan H."/>
            <person name="Read N.D."/>
            <person name="Lee Y.H."/>
            <person name="Carbone I."/>
            <person name="Brown D."/>
            <person name="Oh Y.Y."/>
            <person name="Donofrio N."/>
            <person name="Jeong J.S."/>
            <person name="Soanes D.M."/>
            <person name="Djonovic S."/>
            <person name="Kolomiets E."/>
            <person name="Rehmeyer C."/>
            <person name="Li W."/>
            <person name="Harding M."/>
            <person name="Kim S."/>
            <person name="Lebrun M.H."/>
            <person name="Bohnert H."/>
            <person name="Coughlan S."/>
            <person name="Butler J."/>
            <person name="Calvo S."/>
            <person name="Ma L.J."/>
            <person name="Nicol R."/>
            <person name="Purcell S."/>
            <person name="Nusbaum C."/>
            <person name="Galagan J.E."/>
            <person name="Birren B.W."/>
        </authorList>
    </citation>
    <scope>NUCLEOTIDE SEQUENCE [LARGE SCALE GENOMIC DNA]</scope>
    <source>
        <strain evidence="11">70-15 / ATCC MYA-4617 / FGSC 8958</strain>
    </source>
</reference>
<dbReference type="FunFam" id="3.10.50.10:FF:000005">
    <property type="entry name" value="Endochitinase B1"/>
    <property type="match status" value="1"/>
</dbReference>
<evidence type="ECO:0000256" key="7">
    <source>
        <dbReference type="ARBA" id="ARBA00023295"/>
    </source>
</evidence>
<sequence>VPPENLVLGIPLYGRTSQNTTGPGRPFSGIGNGSWEPGVWDYKALLRSGAVEIYDARIGASFSYNTLTKEFVTYDTLKSVIQKVEYTKAKALGGSMFWEISADRTDDKSLTLASAKLGSLDRSQNWLSYPQSRYDNIRNGPRG</sequence>
<proteinExistence type="inferred from homology"/>
<dbReference type="KEGG" id="mgr:MGG_17552"/>
<evidence type="ECO:0000313" key="10">
    <source>
        <dbReference type="EMBL" id="EHA49553.1"/>
    </source>
</evidence>
<accession>G4NF34</accession>
<keyword evidence="11" id="KW-1185">Reference proteome</keyword>
<evidence type="ECO:0000259" key="9">
    <source>
        <dbReference type="PROSITE" id="PS51910"/>
    </source>
</evidence>
<feature type="non-terminal residue" evidence="10">
    <location>
        <position position="1"/>
    </location>
</feature>
<keyword evidence="5" id="KW-0146">Chitin degradation</keyword>
<evidence type="ECO:0000256" key="1">
    <source>
        <dbReference type="ARBA" id="ARBA00000822"/>
    </source>
</evidence>
<dbReference type="Pfam" id="PF00704">
    <property type="entry name" value="Glyco_hydro_18"/>
    <property type="match status" value="1"/>
</dbReference>
<dbReference type="InterPro" id="IPR029070">
    <property type="entry name" value="Chitinase_insertion_sf"/>
</dbReference>
<keyword evidence="4" id="KW-0378">Hydrolase</keyword>
<dbReference type="SUPFAM" id="SSF51445">
    <property type="entry name" value="(Trans)glycosidases"/>
    <property type="match status" value="1"/>
</dbReference>
<protein>
    <recommendedName>
        <fullName evidence="3">chitinase</fullName>
        <ecNumber evidence="3">3.2.1.14</ecNumber>
    </recommendedName>
</protein>
<dbReference type="GO" id="GO:0005576">
    <property type="term" value="C:extracellular region"/>
    <property type="evidence" value="ECO:0007669"/>
    <property type="project" value="TreeGrafter"/>
</dbReference>
<keyword evidence="6" id="KW-0119">Carbohydrate metabolism</keyword>
<dbReference type="GeneID" id="12985165"/>
<dbReference type="EC" id="3.2.1.14" evidence="3"/>